<keyword evidence="2" id="KW-1133">Transmembrane helix</keyword>
<dbReference type="AlphaFoldDB" id="A0AA95SUN6"/>
<sequence>MFKFNPVSASKHLEKSIPLGPNGIAQRAFIECLVLFALVIALTVAMKLLVPTSYERFNAVLHDIRMAPFFWLLYRLAMGIWTYLFRLASYVQTLRDFAVPNIAHMRVRIADLTPQRPPSDAEESPPTPAECVPRPSAADAESLRTRERNTLVALIGVLCKEQGINCQRPAAAAATLKSMTAAHGLSIGESTIESVMKKVPEAIEARSR</sequence>
<protein>
    <submittedName>
        <fullName evidence="3">Uncharacterized protein</fullName>
    </submittedName>
</protein>
<reference evidence="3" key="1">
    <citation type="submission" date="2023-01" db="EMBL/GenBank/DDBJ databases">
        <title>Whole genome sequence of Paucibacter sp. S2-9 isolated from pond sediment.</title>
        <authorList>
            <person name="Jung J.Y."/>
        </authorList>
    </citation>
    <scope>NUCLEOTIDE SEQUENCE</scope>
    <source>
        <strain evidence="3">S2-9</strain>
    </source>
</reference>
<name>A0AA95SUN6_9BURK</name>
<feature type="transmembrane region" description="Helical" evidence="2">
    <location>
        <begin position="69"/>
        <end position="88"/>
    </location>
</feature>
<evidence type="ECO:0000256" key="1">
    <source>
        <dbReference type="SAM" id="MobiDB-lite"/>
    </source>
</evidence>
<keyword evidence="4" id="KW-1185">Reference proteome</keyword>
<feature type="region of interest" description="Disordered" evidence="1">
    <location>
        <begin position="113"/>
        <end position="142"/>
    </location>
</feature>
<evidence type="ECO:0000256" key="2">
    <source>
        <dbReference type="SAM" id="Phobius"/>
    </source>
</evidence>
<keyword evidence="2" id="KW-0812">Transmembrane</keyword>
<dbReference type="KEGG" id="pais:PFX98_17825"/>
<dbReference type="Proteomes" id="UP001177769">
    <property type="component" value="Chromosome"/>
</dbReference>
<accession>A0AA95SUN6</accession>
<dbReference type="RefSeq" id="WP_285231833.1">
    <property type="nucleotide sequence ID" value="NZ_CP116346.1"/>
</dbReference>
<organism evidence="3 4">
    <name type="scientific">Paucibacter sediminis</name>
    <dbReference type="NCBI Taxonomy" id="3019553"/>
    <lineage>
        <taxon>Bacteria</taxon>
        <taxon>Pseudomonadati</taxon>
        <taxon>Pseudomonadota</taxon>
        <taxon>Betaproteobacteria</taxon>
        <taxon>Burkholderiales</taxon>
        <taxon>Sphaerotilaceae</taxon>
        <taxon>Roseateles</taxon>
    </lineage>
</organism>
<evidence type="ECO:0000313" key="3">
    <source>
        <dbReference type="EMBL" id="WIT10759.1"/>
    </source>
</evidence>
<gene>
    <name evidence="3" type="ORF">PFX98_17825</name>
</gene>
<proteinExistence type="predicted"/>
<keyword evidence="2" id="KW-0472">Membrane</keyword>
<feature type="transmembrane region" description="Helical" evidence="2">
    <location>
        <begin position="28"/>
        <end position="49"/>
    </location>
</feature>
<evidence type="ECO:0000313" key="4">
    <source>
        <dbReference type="Proteomes" id="UP001177769"/>
    </source>
</evidence>
<dbReference type="EMBL" id="CP116346">
    <property type="protein sequence ID" value="WIT10759.1"/>
    <property type="molecule type" value="Genomic_DNA"/>
</dbReference>